<evidence type="ECO:0000256" key="1">
    <source>
        <dbReference type="ARBA" id="ARBA00022603"/>
    </source>
</evidence>
<dbReference type="Pfam" id="PF00145">
    <property type="entry name" value="DNA_methylase"/>
    <property type="match status" value="1"/>
</dbReference>
<dbReference type="Proteomes" id="UP001642484">
    <property type="component" value="Unassembled WGS sequence"/>
</dbReference>
<keyword evidence="1" id="KW-0489">Methyltransferase</keyword>
<protein>
    <submittedName>
        <fullName evidence="3">Uncharacterized protein</fullName>
    </submittedName>
</protein>
<evidence type="ECO:0000313" key="4">
    <source>
        <dbReference type="Proteomes" id="UP001642484"/>
    </source>
</evidence>
<dbReference type="InterPro" id="IPR001525">
    <property type="entry name" value="C5_MeTfrase"/>
</dbReference>
<sequence>MSGFSCTSYSSLNNQSHLNLNAVQESKAVASVDTFKGCVGLIRYTRPRLFLLENVPRIDAVEEDQSSSNLDQCLAILRNVPRLSKEDTGPDLCYSVKPFLMNTLWYGLPQNRERVYVVGVKTSGDELGVHPDVYLERVQLYLSKMYVNPPSPDELLFDDDHPAVLAELERLQKVRSNNGLSTGASSDKSQNWVKMHMNLAEKRSLQTVWHYAIFVTEGFAFDKSGSWGRGESGGIPWPIKPPDSLASSPWYQSMPGRMREVLFLDHASLEVYVLPYVMSHESFVCAVCFIFCGKVLSLAALDSQKKDADVAYADVYHSATRFNTGREMLKFQGLEYEEDTLEGFTETQLCNLAGNACSGTVMGATLLAMLAAYEMHTASDNEETGCIDQMLTSMQVVGKTLYSPENSGSD</sequence>
<accession>A0ABP0JRT3</accession>
<comment type="caution">
    <text evidence="3">The sequence shown here is derived from an EMBL/GenBank/DDBJ whole genome shotgun (WGS) entry which is preliminary data.</text>
</comment>
<dbReference type="Gene3D" id="3.40.50.150">
    <property type="entry name" value="Vaccinia Virus protein VP39"/>
    <property type="match status" value="1"/>
</dbReference>
<gene>
    <name evidence="3" type="ORF">CCMP2556_LOCUS12731</name>
</gene>
<dbReference type="EMBL" id="CAXAMN010006247">
    <property type="protein sequence ID" value="CAK9017029.1"/>
    <property type="molecule type" value="Genomic_DNA"/>
</dbReference>
<reference evidence="3 4" key="1">
    <citation type="submission" date="2024-02" db="EMBL/GenBank/DDBJ databases">
        <authorList>
            <person name="Chen Y."/>
            <person name="Shah S."/>
            <person name="Dougan E. K."/>
            <person name="Thang M."/>
            <person name="Chan C."/>
        </authorList>
    </citation>
    <scope>NUCLEOTIDE SEQUENCE [LARGE SCALE GENOMIC DNA]</scope>
</reference>
<dbReference type="SUPFAM" id="SSF53335">
    <property type="entry name" value="S-adenosyl-L-methionine-dependent methyltransferases"/>
    <property type="match status" value="1"/>
</dbReference>
<name>A0ABP0JRT3_9DINO</name>
<evidence type="ECO:0000313" key="3">
    <source>
        <dbReference type="EMBL" id="CAK9017029.1"/>
    </source>
</evidence>
<keyword evidence="2" id="KW-0808">Transferase</keyword>
<proteinExistence type="predicted"/>
<dbReference type="InterPro" id="IPR029063">
    <property type="entry name" value="SAM-dependent_MTases_sf"/>
</dbReference>
<evidence type="ECO:0000256" key="2">
    <source>
        <dbReference type="ARBA" id="ARBA00022679"/>
    </source>
</evidence>
<keyword evidence="4" id="KW-1185">Reference proteome</keyword>
<organism evidence="3 4">
    <name type="scientific">Durusdinium trenchii</name>
    <dbReference type="NCBI Taxonomy" id="1381693"/>
    <lineage>
        <taxon>Eukaryota</taxon>
        <taxon>Sar</taxon>
        <taxon>Alveolata</taxon>
        <taxon>Dinophyceae</taxon>
        <taxon>Suessiales</taxon>
        <taxon>Symbiodiniaceae</taxon>
        <taxon>Durusdinium</taxon>
    </lineage>
</organism>